<dbReference type="PROSITE" id="PS00086">
    <property type="entry name" value="CYTOCHROME_P450"/>
    <property type="match status" value="1"/>
</dbReference>
<dbReference type="GO" id="GO:0005506">
    <property type="term" value="F:iron ion binding"/>
    <property type="evidence" value="ECO:0007669"/>
    <property type="project" value="InterPro"/>
</dbReference>
<evidence type="ECO:0000256" key="1">
    <source>
        <dbReference type="ARBA" id="ARBA00010617"/>
    </source>
</evidence>
<keyword evidence="4 7" id="KW-0560">Oxidoreductase</keyword>
<dbReference type="AlphaFoldDB" id="A0A2K3V0P8"/>
<dbReference type="SUPFAM" id="SSF48264">
    <property type="entry name" value="Cytochrome P450"/>
    <property type="match status" value="1"/>
</dbReference>
<comment type="caution">
    <text evidence="8">The sequence shown here is derived from an EMBL/GenBank/DDBJ whole genome shotgun (WGS) entry which is preliminary data.</text>
</comment>
<comment type="similarity">
    <text evidence="1 7">Belongs to the cytochrome P450 family.</text>
</comment>
<evidence type="ECO:0000256" key="3">
    <source>
        <dbReference type="ARBA" id="ARBA00022723"/>
    </source>
</evidence>
<keyword evidence="5 7" id="KW-0408">Iron</keyword>
<keyword evidence="3 7" id="KW-0479">Metal-binding</keyword>
<dbReference type="InterPro" id="IPR002397">
    <property type="entry name" value="Cyt_P450_B"/>
</dbReference>
<dbReference type="RefSeq" id="WP_103312776.1">
    <property type="nucleotide sequence ID" value="NZ_PPPD01000001.1"/>
</dbReference>
<keyword evidence="2 7" id="KW-0349">Heme</keyword>
<dbReference type="Gene3D" id="1.10.630.10">
    <property type="entry name" value="Cytochrome P450"/>
    <property type="match status" value="1"/>
</dbReference>
<dbReference type="Proteomes" id="UP000236379">
    <property type="component" value="Unassembled WGS sequence"/>
</dbReference>
<dbReference type="CDD" id="cd20625">
    <property type="entry name" value="CYP164-like"/>
    <property type="match status" value="1"/>
</dbReference>
<dbReference type="GO" id="GO:0016705">
    <property type="term" value="F:oxidoreductase activity, acting on paired donors, with incorporation or reduction of molecular oxygen"/>
    <property type="evidence" value="ECO:0007669"/>
    <property type="project" value="InterPro"/>
</dbReference>
<dbReference type="PANTHER" id="PTHR46696:SF1">
    <property type="entry name" value="CYTOCHROME P450 YJIB-RELATED"/>
    <property type="match status" value="1"/>
</dbReference>
<evidence type="ECO:0000256" key="7">
    <source>
        <dbReference type="RuleBase" id="RU000461"/>
    </source>
</evidence>
<dbReference type="InterPro" id="IPR017972">
    <property type="entry name" value="Cyt_P450_CS"/>
</dbReference>
<gene>
    <name evidence="8" type="ORF">CVO96_14110</name>
</gene>
<dbReference type="GO" id="GO:0004497">
    <property type="term" value="F:monooxygenase activity"/>
    <property type="evidence" value="ECO:0007669"/>
    <property type="project" value="UniProtKB-KW"/>
</dbReference>
<dbReference type="FunFam" id="1.10.630.10:FF:000018">
    <property type="entry name" value="Cytochrome P450 monooxygenase"/>
    <property type="match status" value="1"/>
</dbReference>
<dbReference type="PRINTS" id="PR00359">
    <property type="entry name" value="BP450"/>
</dbReference>
<accession>A0A2K3V0P8</accession>
<dbReference type="InterPro" id="IPR001128">
    <property type="entry name" value="Cyt_P450"/>
</dbReference>
<reference evidence="8 9" key="1">
    <citation type="submission" date="2018-01" db="EMBL/GenBank/DDBJ databases">
        <title>Deinococcus koreensis sp. nov., a radiation-resistant bacterium isolated from river water.</title>
        <authorList>
            <person name="Choi A."/>
        </authorList>
    </citation>
    <scope>NUCLEOTIDE SEQUENCE [LARGE SCALE GENOMIC DNA]</scope>
    <source>
        <strain evidence="8 9">SJW1-2</strain>
    </source>
</reference>
<dbReference type="OrthoDB" id="9801155at2"/>
<organism evidence="8 9">
    <name type="scientific">Deinococcus koreensis</name>
    <dbReference type="NCBI Taxonomy" id="2054903"/>
    <lineage>
        <taxon>Bacteria</taxon>
        <taxon>Thermotogati</taxon>
        <taxon>Deinococcota</taxon>
        <taxon>Deinococci</taxon>
        <taxon>Deinococcales</taxon>
        <taxon>Deinococcaceae</taxon>
        <taxon>Deinococcus</taxon>
    </lineage>
</organism>
<evidence type="ECO:0000256" key="6">
    <source>
        <dbReference type="ARBA" id="ARBA00023033"/>
    </source>
</evidence>
<evidence type="ECO:0000256" key="5">
    <source>
        <dbReference type="ARBA" id="ARBA00023004"/>
    </source>
</evidence>
<proteinExistence type="inferred from homology"/>
<dbReference type="InterPro" id="IPR036396">
    <property type="entry name" value="Cyt_P450_sf"/>
</dbReference>
<evidence type="ECO:0000256" key="2">
    <source>
        <dbReference type="ARBA" id="ARBA00022617"/>
    </source>
</evidence>
<keyword evidence="6 7" id="KW-0503">Monooxygenase</keyword>
<evidence type="ECO:0000313" key="9">
    <source>
        <dbReference type="Proteomes" id="UP000236379"/>
    </source>
</evidence>
<dbReference type="GO" id="GO:0020037">
    <property type="term" value="F:heme binding"/>
    <property type="evidence" value="ECO:0007669"/>
    <property type="project" value="InterPro"/>
</dbReference>
<keyword evidence="9" id="KW-1185">Reference proteome</keyword>
<dbReference type="Pfam" id="PF00067">
    <property type="entry name" value="p450"/>
    <property type="match status" value="1"/>
</dbReference>
<evidence type="ECO:0000313" key="8">
    <source>
        <dbReference type="EMBL" id="PNY82342.1"/>
    </source>
</evidence>
<dbReference type="PANTHER" id="PTHR46696">
    <property type="entry name" value="P450, PUTATIVE (EUROFUNG)-RELATED"/>
    <property type="match status" value="1"/>
</dbReference>
<evidence type="ECO:0000256" key="4">
    <source>
        <dbReference type="ARBA" id="ARBA00023002"/>
    </source>
</evidence>
<name>A0A2K3V0P8_9DEIO</name>
<protein>
    <submittedName>
        <fullName evidence="8">Cytochrome P450</fullName>
    </submittedName>
</protein>
<dbReference type="EMBL" id="PPPD01000001">
    <property type="protein sequence ID" value="PNY82342.1"/>
    <property type="molecule type" value="Genomic_DNA"/>
</dbReference>
<sequence length="415" mass="45601">MTPLPTFALPLADPAFIRDPYPLLAELRERTPAFYDPGMKRLVLTRHADISALLRDRRFGRSALHRYSRDELGWPPPDPRQATFDAFNANHLLDSEPPKHTRLRSLVQLAFTPRRVEALQGRIEAILAAQLRGLGNRGTFDLLADYAEPLPVTVIAELLGMPEEERGLLRPWSAAIVKLYEPAPTGADQDSAEQAVQDFSALLRSLAAQRRHTPQDDLITALVQAEQGGDRLSEQELIDTCILLLNAGHEASVNGLAAGVLALLRGRGHWDTLVGAAAQEDSLGVFRSAAEELLRFDTPLPMFERIVLEGLNLHGTDLRPGEKVALLYASGNRDPARFERPDELILTRDPNPHLSFGLGIHYCLGAPLARLELALSLRALCRALPGLRLADPDADPVYTGGFVIRGLARLDVRAG</sequence>